<reference evidence="4 5" key="1">
    <citation type="submission" date="2009-01" db="EMBL/GenBank/DDBJ databases">
        <authorList>
            <person name="Fulton L."/>
            <person name="Clifton S."/>
            <person name="Fulton B."/>
            <person name="Xu J."/>
            <person name="Minx P."/>
            <person name="Pepin K.H."/>
            <person name="Johnson M."/>
            <person name="Bhonagiri V."/>
            <person name="Nash W.E."/>
            <person name="Mardis E.R."/>
            <person name="Wilson R.K."/>
        </authorList>
    </citation>
    <scope>NUCLEOTIDE SEQUENCE [LARGE SCALE GENOMIC DNA]</scope>
    <source>
        <strain evidence="4 5">DSM 5476</strain>
    </source>
</reference>
<feature type="domain" description="CBS" evidence="3">
    <location>
        <begin position="73"/>
        <end position="129"/>
    </location>
</feature>
<keyword evidence="5" id="KW-1185">Reference proteome</keyword>
<comment type="caution">
    <text evidence="4">The sequence shown here is derived from an EMBL/GenBank/DDBJ whole genome shotgun (WGS) entry which is preliminary data.</text>
</comment>
<name>C0E9Y1_9FIRM</name>
<evidence type="ECO:0000313" key="5">
    <source>
        <dbReference type="Proteomes" id="UP000003340"/>
    </source>
</evidence>
<dbReference type="SMART" id="SM00116">
    <property type="entry name" value="CBS"/>
    <property type="match status" value="2"/>
</dbReference>
<dbReference type="CDD" id="cd04622">
    <property type="entry name" value="CBS_pair_HRP1_like"/>
    <property type="match status" value="1"/>
</dbReference>
<dbReference type="InterPro" id="IPR051257">
    <property type="entry name" value="Diverse_CBS-Domain"/>
</dbReference>
<evidence type="ECO:0000256" key="2">
    <source>
        <dbReference type="PROSITE-ProRule" id="PRU00703"/>
    </source>
</evidence>
<dbReference type="InterPro" id="IPR000644">
    <property type="entry name" value="CBS_dom"/>
</dbReference>
<dbReference type="AlphaFoldDB" id="C0E9Y1"/>
<organism evidence="4 5">
    <name type="scientific">[Clostridium] methylpentosum DSM 5476</name>
    <dbReference type="NCBI Taxonomy" id="537013"/>
    <lineage>
        <taxon>Bacteria</taxon>
        <taxon>Bacillati</taxon>
        <taxon>Bacillota</taxon>
        <taxon>Clostridia</taxon>
        <taxon>Eubacteriales</taxon>
        <taxon>Oscillospiraceae</taxon>
        <taxon>Oscillospiraceae incertae sedis</taxon>
    </lineage>
</organism>
<proteinExistence type="predicted"/>
<dbReference type="HOGENOM" id="CLU_040681_12_0_9"/>
<protein>
    <submittedName>
        <fullName evidence="4">CBS domain protein</fullName>
    </submittedName>
</protein>
<dbReference type="InterPro" id="IPR046342">
    <property type="entry name" value="CBS_dom_sf"/>
</dbReference>
<evidence type="ECO:0000256" key="1">
    <source>
        <dbReference type="ARBA" id="ARBA00023122"/>
    </source>
</evidence>
<accession>C0E9Y1</accession>
<dbReference type="EMBL" id="ACEC01000025">
    <property type="protein sequence ID" value="EEG31736.1"/>
    <property type="molecule type" value="Genomic_DNA"/>
</dbReference>
<evidence type="ECO:0000313" key="4">
    <source>
        <dbReference type="EMBL" id="EEG31736.1"/>
    </source>
</evidence>
<dbReference type="eggNOG" id="COG0517">
    <property type="taxonomic scope" value="Bacteria"/>
</dbReference>
<dbReference type="Pfam" id="PF00571">
    <property type="entry name" value="CBS"/>
    <property type="match status" value="2"/>
</dbReference>
<dbReference type="Proteomes" id="UP000003340">
    <property type="component" value="Unassembled WGS sequence"/>
</dbReference>
<dbReference type="SUPFAM" id="SSF54631">
    <property type="entry name" value="CBS-domain pair"/>
    <property type="match status" value="1"/>
</dbReference>
<dbReference type="PANTHER" id="PTHR43080:SF2">
    <property type="entry name" value="CBS DOMAIN-CONTAINING PROTEIN"/>
    <property type="match status" value="1"/>
</dbReference>
<evidence type="ECO:0000259" key="3">
    <source>
        <dbReference type="PROSITE" id="PS51371"/>
    </source>
</evidence>
<keyword evidence="1 2" id="KW-0129">CBS domain</keyword>
<dbReference type="PROSITE" id="PS51371">
    <property type="entry name" value="CBS"/>
    <property type="match status" value="2"/>
</dbReference>
<reference evidence="4 5" key="2">
    <citation type="submission" date="2009-02" db="EMBL/GenBank/DDBJ databases">
        <title>Draft genome sequence of Clostridium methylpentosum (DSM 5476).</title>
        <authorList>
            <person name="Sudarsanam P."/>
            <person name="Ley R."/>
            <person name="Guruge J."/>
            <person name="Turnbaugh P.J."/>
            <person name="Mahowald M."/>
            <person name="Liep D."/>
            <person name="Gordon J."/>
        </authorList>
    </citation>
    <scope>NUCLEOTIDE SEQUENCE [LARGE SCALE GENOMIC DNA]</scope>
    <source>
        <strain evidence="4 5">DSM 5476</strain>
    </source>
</reference>
<dbReference type="STRING" id="537013.CLOSTMETH_00633"/>
<dbReference type="PANTHER" id="PTHR43080">
    <property type="entry name" value="CBS DOMAIN-CONTAINING PROTEIN CBSX3, MITOCHONDRIAL"/>
    <property type="match status" value="1"/>
</dbReference>
<gene>
    <name evidence="4" type="ORF">CLOSTMETH_00633</name>
</gene>
<dbReference type="Gene3D" id="3.10.580.10">
    <property type="entry name" value="CBS-domain"/>
    <property type="match status" value="1"/>
</dbReference>
<feature type="domain" description="CBS" evidence="3">
    <location>
        <begin position="7"/>
        <end position="64"/>
    </location>
</feature>
<sequence>MIVKDVMSSHVATVNEQDTVSNAAEIMCRHDIGVLPVMKNGNKLVGMLTDRDIVLRCVADKRDQENCKVGEIMTSTTLSIDPNKSLAEALQMMSNHQVKRLAVTENGKLSGIVSLSDIARIRSGAETAKALCEISMP</sequence>